<protein>
    <submittedName>
        <fullName evidence="2">HDIG domain-containing protein</fullName>
    </submittedName>
</protein>
<dbReference type="PANTHER" id="PTHR38659:SF2">
    <property type="entry name" value="HDIG DOMAIN PROTEIN"/>
    <property type="match status" value="1"/>
</dbReference>
<reference evidence="2" key="1">
    <citation type="submission" date="2020-10" db="EMBL/GenBank/DDBJ databases">
        <authorList>
            <person name="Gilroy R."/>
        </authorList>
    </citation>
    <scope>NUCLEOTIDE SEQUENCE</scope>
    <source>
        <strain evidence="2">ChiGjej2B2-16831</strain>
    </source>
</reference>
<dbReference type="Pfam" id="PF01966">
    <property type="entry name" value="HD"/>
    <property type="match status" value="1"/>
</dbReference>
<accession>A0A9D1N206</accession>
<dbReference type="Proteomes" id="UP000824128">
    <property type="component" value="Unassembled WGS sequence"/>
</dbReference>
<sequence length="184" mass="20526">MKTREEALALLKQYNDSDALLKHAYAVEAVMRRFAQRFGEDADYWGLVGLLHDVDYQRWPEEHLQVAPRLLGEAGFDEAFIRAVCAHGYGLCTDVKPELPVEKTIYTIDELTGLITAAALMRPSRSVTDMEVKSVKKKFKDKHFAAGVNRDVILAGCEMLGMTLDEVIGESIAGMRDVHEALGL</sequence>
<feature type="domain" description="HD" evidence="1">
    <location>
        <begin position="21"/>
        <end position="109"/>
    </location>
</feature>
<evidence type="ECO:0000259" key="1">
    <source>
        <dbReference type="Pfam" id="PF01966"/>
    </source>
</evidence>
<dbReference type="Gene3D" id="1.10.3210.10">
    <property type="entry name" value="Hypothetical protein af1432"/>
    <property type="match status" value="1"/>
</dbReference>
<dbReference type="InterPro" id="IPR006675">
    <property type="entry name" value="HDIG_dom"/>
</dbReference>
<dbReference type="InterPro" id="IPR006674">
    <property type="entry name" value="HD_domain"/>
</dbReference>
<evidence type="ECO:0000313" key="2">
    <source>
        <dbReference type="EMBL" id="HIU93662.1"/>
    </source>
</evidence>
<reference evidence="2" key="2">
    <citation type="journal article" date="2021" name="PeerJ">
        <title>Extensive microbial diversity within the chicken gut microbiome revealed by metagenomics and culture.</title>
        <authorList>
            <person name="Gilroy R."/>
            <person name="Ravi A."/>
            <person name="Getino M."/>
            <person name="Pursley I."/>
            <person name="Horton D.L."/>
            <person name="Alikhan N.F."/>
            <person name="Baker D."/>
            <person name="Gharbi K."/>
            <person name="Hall N."/>
            <person name="Watson M."/>
            <person name="Adriaenssens E.M."/>
            <person name="Foster-Nyarko E."/>
            <person name="Jarju S."/>
            <person name="Secka A."/>
            <person name="Antonio M."/>
            <person name="Oren A."/>
            <person name="Chaudhuri R.R."/>
            <person name="La Ragione R."/>
            <person name="Hildebrand F."/>
            <person name="Pallen M.J."/>
        </authorList>
    </citation>
    <scope>NUCLEOTIDE SEQUENCE</scope>
    <source>
        <strain evidence="2">ChiGjej2B2-16831</strain>
    </source>
</reference>
<name>A0A9D1N206_9FIRM</name>
<dbReference type="EMBL" id="DVNZ01000024">
    <property type="protein sequence ID" value="HIU93662.1"/>
    <property type="molecule type" value="Genomic_DNA"/>
</dbReference>
<dbReference type="NCBIfam" id="TIGR00277">
    <property type="entry name" value="HDIG"/>
    <property type="match status" value="1"/>
</dbReference>
<dbReference type="PANTHER" id="PTHR38659">
    <property type="entry name" value="METAL-DEPENDENT PHOSPHOHYDROLASE"/>
    <property type="match status" value="1"/>
</dbReference>
<gene>
    <name evidence="2" type="ORF">IAD24_00745</name>
</gene>
<dbReference type="AlphaFoldDB" id="A0A9D1N206"/>
<evidence type="ECO:0000313" key="3">
    <source>
        <dbReference type="Proteomes" id="UP000824128"/>
    </source>
</evidence>
<comment type="caution">
    <text evidence="2">The sequence shown here is derived from an EMBL/GenBank/DDBJ whole genome shotgun (WGS) entry which is preliminary data.</text>
</comment>
<proteinExistence type="predicted"/>
<dbReference type="SUPFAM" id="SSF109604">
    <property type="entry name" value="HD-domain/PDEase-like"/>
    <property type="match status" value="1"/>
</dbReference>
<organism evidence="2 3">
    <name type="scientific">Candidatus Aphodomorpha intestinavium</name>
    <dbReference type="NCBI Taxonomy" id="2840672"/>
    <lineage>
        <taxon>Bacteria</taxon>
        <taxon>Bacillati</taxon>
        <taxon>Bacillota</taxon>
        <taxon>Clostridia</taxon>
        <taxon>Eubacteriales</taxon>
        <taxon>Candidatus Aphodomorpha</taxon>
    </lineage>
</organism>